<dbReference type="InterPro" id="IPR005074">
    <property type="entry name" value="Peptidase_C39"/>
</dbReference>
<dbReference type="CDD" id="cd02419">
    <property type="entry name" value="Peptidase_C39C"/>
    <property type="match status" value="1"/>
</dbReference>
<dbReference type="GO" id="GO:0034040">
    <property type="term" value="F:ATPase-coupled lipid transmembrane transporter activity"/>
    <property type="evidence" value="ECO:0007669"/>
    <property type="project" value="TreeGrafter"/>
</dbReference>
<gene>
    <name evidence="11" type="ORF">DA103_22775</name>
</gene>
<dbReference type="PANTHER" id="PTHR24221">
    <property type="entry name" value="ATP-BINDING CASSETTE SUB-FAMILY B"/>
    <property type="match status" value="1"/>
</dbReference>
<evidence type="ECO:0000259" key="9">
    <source>
        <dbReference type="PROSITE" id="PS50929"/>
    </source>
</evidence>
<dbReference type="GO" id="GO:0140359">
    <property type="term" value="F:ABC-type transporter activity"/>
    <property type="evidence" value="ECO:0007669"/>
    <property type="project" value="InterPro"/>
</dbReference>
<evidence type="ECO:0000259" key="8">
    <source>
        <dbReference type="PROSITE" id="PS50893"/>
    </source>
</evidence>
<evidence type="ECO:0000256" key="2">
    <source>
        <dbReference type="ARBA" id="ARBA00022692"/>
    </source>
</evidence>
<accession>A0A2T4XUA5</accession>
<dbReference type="InterPro" id="IPR003439">
    <property type="entry name" value="ABC_transporter-like_ATP-bd"/>
</dbReference>
<feature type="domain" description="Peptidase C39" evidence="10">
    <location>
        <begin position="30"/>
        <end position="149"/>
    </location>
</feature>
<feature type="transmembrane region" description="Helical" evidence="7">
    <location>
        <begin position="321"/>
        <end position="341"/>
    </location>
</feature>
<dbReference type="InterPro" id="IPR033838">
    <property type="entry name" value="CvaB_peptidase"/>
</dbReference>
<feature type="domain" description="ABC transmembrane type-1" evidence="9">
    <location>
        <begin position="183"/>
        <end position="460"/>
    </location>
</feature>
<dbReference type="Proteomes" id="UP000241614">
    <property type="component" value="Unassembled WGS sequence"/>
</dbReference>
<dbReference type="Gene3D" id="1.20.1560.10">
    <property type="entry name" value="ABC transporter type 1, transmembrane domain"/>
    <property type="match status" value="1"/>
</dbReference>
<feature type="transmembrane region" description="Helical" evidence="7">
    <location>
        <begin position="183"/>
        <end position="204"/>
    </location>
</feature>
<dbReference type="SUPFAM" id="SSF90123">
    <property type="entry name" value="ABC transporter transmembrane region"/>
    <property type="match status" value="1"/>
</dbReference>
<dbReference type="AlphaFoldDB" id="A0A2T4XUA5"/>
<keyword evidence="6 7" id="KW-0472">Membrane</keyword>
<keyword evidence="3" id="KW-0547">Nucleotide-binding</keyword>
<dbReference type="SMART" id="SM00382">
    <property type="entry name" value="AAA"/>
    <property type="match status" value="1"/>
</dbReference>
<evidence type="ECO:0000256" key="6">
    <source>
        <dbReference type="ARBA" id="ARBA00023136"/>
    </source>
</evidence>
<feature type="transmembrane region" description="Helical" evidence="7">
    <location>
        <begin position="216"/>
        <end position="237"/>
    </location>
</feature>
<dbReference type="GO" id="GO:0005886">
    <property type="term" value="C:plasma membrane"/>
    <property type="evidence" value="ECO:0007669"/>
    <property type="project" value="UniProtKB-SubCell"/>
</dbReference>
<evidence type="ECO:0000256" key="4">
    <source>
        <dbReference type="ARBA" id="ARBA00022840"/>
    </source>
</evidence>
<dbReference type="Pfam" id="PF03412">
    <property type="entry name" value="Peptidase_C39"/>
    <property type="match status" value="1"/>
</dbReference>
<evidence type="ECO:0000313" key="11">
    <source>
        <dbReference type="EMBL" id="PTM33522.1"/>
    </source>
</evidence>
<dbReference type="CDD" id="cd18567">
    <property type="entry name" value="ABC_6TM_CvaB_RaxB_like"/>
    <property type="match status" value="1"/>
</dbReference>
<organism evidence="11 12">
    <name type="scientific">Enterobacter cloacae</name>
    <dbReference type="NCBI Taxonomy" id="550"/>
    <lineage>
        <taxon>Bacteria</taxon>
        <taxon>Pseudomonadati</taxon>
        <taxon>Pseudomonadota</taxon>
        <taxon>Gammaproteobacteria</taxon>
        <taxon>Enterobacterales</taxon>
        <taxon>Enterobacteriaceae</taxon>
        <taxon>Enterobacter</taxon>
        <taxon>Enterobacter cloacae complex</taxon>
    </lineage>
</organism>
<dbReference type="SUPFAM" id="SSF52540">
    <property type="entry name" value="P-loop containing nucleoside triphosphate hydrolases"/>
    <property type="match status" value="1"/>
</dbReference>
<dbReference type="Pfam" id="PF00005">
    <property type="entry name" value="ABC_tran"/>
    <property type="match status" value="1"/>
</dbReference>
<dbReference type="PROSITE" id="PS50929">
    <property type="entry name" value="ABC_TM1F"/>
    <property type="match status" value="1"/>
</dbReference>
<dbReference type="InterPro" id="IPR003593">
    <property type="entry name" value="AAA+_ATPase"/>
</dbReference>
<protein>
    <submittedName>
        <fullName evidence="11">Colicin V synthesis protein</fullName>
    </submittedName>
</protein>
<comment type="caution">
    <text evidence="11">The sequence shown here is derived from an EMBL/GenBank/DDBJ whole genome shotgun (WGS) entry which is preliminary data.</text>
</comment>
<dbReference type="PROSITE" id="PS50893">
    <property type="entry name" value="ABC_TRANSPORTER_2"/>
    <property type="match status" value="1"/>
</dbReference>
<dbReference type="GO" id="GO:0006508">
    <property type="term" value="P:proteolysis"/>
    <property type="evidence" value="ECO:0007669"/>
    <property type="project" value="InterPro"/>
</dbReference>
<feature type="transmembrane region" description="Helical" evidence="7">
    <location>
        <begin position="401"/>
        <end position="421"/>
    </location>
</feature>
<evidence type="ECO:0000256" key="7">
    <source>
        <dbReference type="SAM" id="Phobius"/>
    </source>
</evidence>
<evidence type="ECO:0000256" key="5">
    <source>
        <dbReference type="ARBA" id="ARBA00022989"/>
    </source>
</evidence>
<keyword evidence="4" id="KW-0067">ATP-binding</keyword>
<dbReference type="OrthoDB" id="6828292at2"/>
<dbReference type="Gene3D" id="3.40.50.300">
    <property type="entry name" value="P-loop containing nucleotide triphosphate hydrolases"/>
    <property type="match status" value="1"/>
</dbReference>
<dbReference type="PANTHER" id="PTHR24221:SF606">
    <property type="entry name" value="COLICIN V SECRETION-PROCESSING ATP-BINDING PROTEIN"/>
    <property type="match status" value="1"/>
</dbReference>
<feature type="domain" description="ABC transporter" evidence="8">
    <location>
        <begin position="496"/>
        <end position="707"/>
    </location>
</feature>
<sequence>MREMNNFYTPETLMRKLDLRLFKRIPVVFQTEASECGLACLSMICSFYGKQVDLLQLRQQFNLSSRGVNLNAIKAIASELEMSSRALSVELQELRDVRKPCILHWDFNHFVVLIKVDKNSVVIHDPAFGRRVISMPELSRHFTGVVLEVWPGTAFSGQKKQKRLKTATLLKNINGLTASLTKIFFLSLVIELISLLLPVGTQLVTDNVIASGDYGLLNLICLGLFILILLRLAVSVIRSWTTLILGTLIDVQWSFSLFSHLIKLPTTYFERRKLGDIQSRFHSLDVIRATFTTGLTGSIIDTLMLMGLLIMMFLYNLQLSMIVVSFTAIYTFIRFATYRYYRQLSEEELIKEARLNSYFMETLYGIATIKIQGMTDLRINNWFNLFSDRVNTGIRLTRMDLFFGGVVSFIAACDQIVILWVSGKLMIDSHLTIGMFIAFNTFRSQFYDRINTLINFIIQLNIINLHNERVADIALQEATSLTATSPLRLPQGALTLETQDLAYRYDNHADPIFSKLNLTIHAGESIAITGVSGAGKSTLMKVLCGLFEPANGCVRINGIDIKQLGFEHYAERIACIMQEDKLFSGSIKENIAGFRPDIDEQWMVECTIASHIHNDILKLPMGYETLIGELGEGLSGGQKQRLYIARALYRKPGILFMDEATSHLDKTSESQVNQSIQAMNITRIIIAHRETTISSADRVFVINGEELP</sequence>
<keyword evidence="2 7" id="KW-0812">Transmembrane</keyword>
<evidence type="ECO:0000313" key="12">
    <source>
        <dbReference type="Proteomes" id="UP000241614"/>
    </source>
</evidence>
<dbReference type="InterPro" id="IPR039421">
    <property type="entry name" value="Type_1_exporter"/>
</dbReference>
<evidence type="ECO:0000256" key="1">
    <source>
        <dbReference type="ARBA" id="ARBA00004651"/>
    </source>
</evidence>
<evidence type="ECO:0000259" key="10">
    <source>
        <dbReference type="PROSITE" id="PS50990"/>
    </source>
</evidence>
<dbReference type="GO" id="GO:0005524">
    <property type="term" value="F:ATP binding"/>
    <property type="evidence" value="ECO:0007669"/>
    <property type="project" value="UniProtKB-KW"/>
</dbReference>
<dbReference type="EMBL" id="PZPP01000022">
    <property type="protein sequence ID" value="PTM33522.1"/>
    <property type="molecule type" value="Genomic_DNA"/>
</dbReference>
<dbReference type="PROSITE" id="PS50990">
    <property type="entry name" value="PEPTIDASE_C39"/>
    <property type="match status" value="1"/>
</dbReference>
<dbReference type="InterPro" id="IPR011527">
    <property type="entry name" value="ABC1_TM_dom"/>
</dbReference>
<evidence type="ECO:0000256" key="3">
    <source>
        <dbReference type="ARBA" id="ARBA00022741"/>
    </source>
</evidence>
<dbReference type="InterPro" id="IPR027417">
    <property type="entry name" value="P-loop_NTPase"/>
</dbReference>
<dbReference type="InterPro" id="IPR036640">
    <property type="entry name" value="ABC1_TM_sf"/>
</dbReference>
<dbReference type="GO" id="GO:0008234">
    <property type="term" value="F:cysteine-type peptidase activity"/>
    <property type="evidence" value="ECO:0007669"/>
    <property type="project" value="InterPro"/>
</dbReference>
<keyword evidence="5 7" id="KW-1133">Transmembrane helix</keyword>
<dbReference type="GO" id="GO:0016887">
    <property type="term" value="F:ATP hydrolysis activity"/>
    <property type="evidence" value="ECO:0007669"/>
    <property type="project" value="InterPro"/>
</dbReference>
<name>A0A2T4XUA5_ENTCL</name>
<comment type="subcellular location">
    <subcellularLocation>
        <location evidence="1">Cell membrane</location>
        <topology evidence="1">Multi-pass membrane protein</topology>
    </subcellularLocation>
</comment>
<dbReference type="Pfam" id="PF00664">
    <property type="entry name" value="ABC_membrane"/>
    <property type="match status" value="1"/>
</dbReference>
<feature type="transmembrane region" description="Helical" evidence="7">
    <location>
        <begin position="286"/>
        <end position="315"/>
    </location>
</feature>
<reference evidence="11 12" key="1">
    <citation type="submission" date="2018-04" db="EMBL/GenBank/DDBJ databases">
        <title>Genome sequencing reveals highly heavy metal resistance and biotechnology application of the novel Enterobacter cloacae amazonensis isolated from wastewater river in Manaus - Amazonas.</title>
        <authorList>
            <person name="Astolfi M.C.T."/>
            <person name="Carvalho E.B.D.S."/>
            <person name="Lacerda L.B."/>
            <person name="Pinto M.V."/>
            <person name="Nogueira V.B."/>
            <person name="Barros A.M."/>
            <person name="Astolfi-Filho S."/>
        </authorList>
    </citation>
    <scope>NUCLEOTIDE SEQUENCE [LARGE SCALE GENOMIC DNA]</scope>
    <source>
        <strain evidence="12">amazonensis</strain>
    </source>
</reference>
<proteinExistence type="predicted"/>
<dbReference type="Gene3D" id="3.90.70.10">
    <property type="entry name" value="Cysteine proteinases"/>
    <property type="match status" value="1"/>
</dbReference>